<dbReference type="EMBL" id="MCFH01000009">
    <property type="protein sequence ID" value="ORX55433.1"/>
    <property type="molecule type" value="Genomic_DNA"/>
</dbReference>
<gene>
    <name evidence="2" type="ORF">BCR36DRAFT_368172</name>
</gene>
<dbReference type="OrthoDB" id="10447080at2759"/>
<dbReference type="AlphaFoldDB" id="A0A1Y1VH73"/>
<accession>A0A1Y1VH73</accession>
<sequence>MIIINFVYILRNEETKKIKDLEKELLNIIYKINENDNENVHTPEKENLTQELKWKMEDVKELLTRYEEELNNSEIKGDSSENIKKREDEFILLSKEYERIENIAKTDAIKEHDSMDELLKSNEKYNFIKETAISTSFDEEEEELLQLQEILLDGINYFIFI</sequence>
<organism evidence="2 3">
    <name type="scientific">Piromyces finnis</name>
    <dbReference type="NCBI Taxonomy" id="1754191"/>
    <lineage>
        <taxon>Eukaryota</taxon>
        <taxon>Fungi</taxon>
        <taxon>Fungi incertae sedis</taxon>
        <taxon>Chytridiomycota</taxon>
        <taxon>Chytridiomycota incertae sedis</taxon>
        <taxon>Neocallimastigomycetes</taxon>
        <taxon>Neocallimastigales</taxon>
        <taxon>Neocallimastigaceae</taxon>
        <taxon>Piromyces</taxon>
    </lineage>
</organism>
<dbReference type="Proteomes" id="UP000193719">
    <property type="component" value="Unassembled WGS sequence"/>
</dbReference>
<reference evidence="2 3" key="2">
    <citation type="submission" date="2016-08" db="EMBL/GenBank/DDBJ databases">
        <title>Pervasive Adenine N6-methylation of Active Genes in Fungi.</title>
        <authorList>
            <consortium name="DOE Joint Genome Institute"/>
            <person name="Mondo S.J."/>
            <person name="Dannebaum R.O."/>
            <person name="Kuo R.C."/>
            <person name="Labutti K."/>
            <person name="Haridas S."/>
            <person name="Kuo A."/>
            <person name="Salamov A."/>
            <person name="Ahrendt S.R."/>
            <person name="Lipzen A."/>
            <person name="Sullivan W."/>
            <person name="Andreopoulos W.B."/>
            <person name="Clum A."/>
            <person name="Lindquist E."/>
            <person name="Daum C."/>
            <person name="Ramamoorthy G.K."/>
            <person name="Gryganskyi A."/>
            <person name="Culley D."/>
            <person name="Magnuson J.K."/>
            <person name="James T.Y."/>
            <person name="O'Malley M.A."/>
            <person name="Stajich J.E."/>
            <person name="Spatafora J.W."/>
            <person name="Visel A."/>
            <person name="Grigoriev I.V."/>
        </authorList>
    </citation>
    <scope>NUCLEOTIDE SEQUENCE [LARGE SCALE GENOMIC DNA]</scope>
    <source>
        <strain evidence="3">finn</strain>
    </source>
</reference>
<keyword evidence="1" id="KW-0175">Coiled coil</keyword>
<keyword evidence="3" id="KW-1185">Reference proteome</keyword>
<protein>
    <submittedName>
        <fullName evidence="2">Uncharacterized protein</fullName>
    </submittedName>
</protein>
<evidence type="ECO:0000256" key="1">
    <source>
        <dbReference type="SAM" id="Coils"/>
    </source>
</evidence>
<evidence type="ECO:0000313" key="3">
    <source>
        <dbReference type="Proteomes" id="UP000193719"/>
    </source>
</evidence>
<comment type="caution">
    <text evidence="2">The sequence shown here is derived from an EMBL/GenBank/DDBJ whole genome shotgun (WGS) entry which is preliminary data.</text>
</comment>
<name>A0A1Y1VH73_9FUNG</name>
<dbReference type="STRING" id="1754191.A0A1Y1VH73"/>
<proteinExistence type="predicted"/>
<evidence type="ECO:0000313" key="2">
    <source>
        <dbReference type="EMBL" id="ORX55433.1"/>
    </source>
</evidence>
<feature type="coiled-coil region" evidence="1">
    <location>
        <begin position="45"/>
        <end position="76"/>
    </location>
</feature>
<reference evidence="2 3" key="1">
    <citation type="submission" date="2016-08" db="EMBL/GenBank/DDBJ databases">
        <title>Genomes of anaerobic fungi encode conserved fungal cellulosomes for biomass hydrolysis.</title>
        <authorList>
            <consortium name="DOE Joint Genome Institute"/>
            <person name="Haitjema C.H."/>
            <person name="Gilmore S.P."/>
            <person name="Henske J.K."/>
            <person name="Solomon K.V."/>
            <person name="De Groot R."/>
            <person name="Kuo A."/>
            <person name="Mondo S.J."/>
            <person name="Salamov A.A."/>
            <person name="Labutti K."/>
            <person name="Zhao Z."/>
            <person name="Chiniquy J."/>
            <person name="Barry K."/>
            <person name="Brewer H.M."/>
            <person name="Purvine S.O."/>
            <person name="Wright A.T."/>
            <person name="Boxma B."/>
            <person name="Van Alen T."/>
            <person name="Hackstein J.H."/>
            <person name="Baker S.E."/>
            <person name="Grigoriev I.V."/>
            <person name="O'Malley M.A."/>
        </authorList>
    </citation>
    <scope>NUCLEOTIDE SEQUENCE [LARGE SCALE GENOMIC DNA]</scope>
    <source>
        <strain evidence="3">finn</strain>
    </source>
</reference>